<sequence length="41" mass="4652">MRFSASGLSWPRGLSNVQLERQLFPPSAVVPSEQRLLPDWV</sequence>
<proteinExistence type="predicted"/>
<dbReference type="AlphaFoldDB" id="A0AAD1FE52"/>
<reference evidence="2" key="1">
    <citation type="submission" date="2015-05" db="EMBL/GenBank/DDBJ databases">
        <title>Draft genome sequencing of a biphenyl-degrading bacterium, Pseudomonas balearica KF707 (=NBRC110670).</title>
        <authorList>
            <person name="Kimura N."/>
            <person name="Hirose J."/>
            <person name="Watanabe T."/>
            <person name="Suenaga H."/>
            <person name="Fujihara H."/>
            <person name="Noguchi M."/>
            <person name="Hashimoto M."/>
            <person name="Shimodaira J."/>
            <person name="Tsuchikane K."/>
            <person name="Hosoyama A."/>
            <person name="Yamazoe A."/>
            <person name="Fujita N."/>
            <person name="Furukawa K."/>
        </authorList>
    </citation>
    <scope>NUCLEOTIDE SEQUENCE [LARGE SCALE GENOMIC DNA]</scope>
    <source>
        <strain evidence="2">DSM 10086 / NBRC 110670 / KF707</strain>
    </source>
</reference>
<gene>
    <name evidence="1" type="ORF">KF707C_18370</name>
</gene>
<reference evidence="1 2" key="2">
    <citation type="journal article" date="2017" name="Int. J. Syst. Evol. Microbiol.">
        <title>Pseudomonas furukawaii sp. nov., a polychlorinated biphenyl-degrading bacterium isolated from biphenyl-contaminated soil in Japan.</title>
        <authorList>
            <person name="Kimura N."/>
            <person name="Watanabe T."/>
            <person name="Suenaga H."/>
            <person name="Fujihara H."/>
            <person name="Futagami T."/>
            <person name="Goto M."/>
            <person name="Hanada S."/>
            <person name="Hirose J."/>
        </authorList>
    </citation>
    <scope>NUCLEOTIDE SEQUENCE [LARGE SCALE GENOMIC DNA]</scope>
    <source>
        <strain evidence="2">DSM 10086 / NBRC 110670 / KF707</strain>
    </source>
</reference>
<evidence type="ECO:0000313" key="2">
    <source>
        <dbReference type="Proteomes" id="UP000218554"/>
    </source>
</evidence>
<dbReference type="RefSeq" id="WP_004422200.1">
    <property type="nucleotide sequence ID" value="NZ_AJMR01000228.1"/>
</dbReference>
<keyword evidence="2" id="KW-1185">Reference proteome</keyword>
<protein>
    <submittedName>
        <fullName evidence="1">Uncharacterized protein</fullName>
    </submittedName>
</protein>
<name>A0AAD1FE52_METFU</name>
<dbReference type="KEGG" id="pfuw:KF707C_18370"/>
<dbReference type="Proteomes" id="UP000218554">
    <property type="component" value="Chromosome"/>
</dbReference>
<accession>A0AAD1FE52</accession>
<organism evidence="1 2">
    <name type="scientific">Metapseudomonas furukawaii</name>
    <name type="common">Pseudomonas furukawaii</name>
    <dbReference type="NCBI Taxonomy" id="1149133"/>
    <lineage>
        <taxon>Bacteria</taxon>
        <taxon>Pseudomonadati</taxon>
        <taxon>Pseudomonadota</taxon>
        <taxon>Gammaproteobacteria</taxon>
        <taxon>Pseudomonadales</taxon>
        <taxon>Pseudomonadaceae</taxon>
        <taxon>Metapseudomonas</taxon>
    </lineage>
</organism>
<dbReference type="EMBL" id="AP014862">
    <property type="protein sequence ID" value="BAU73525.1"/>
    <property type="molecule type" value="Genomic_DNA"/>
</dbReference>
<evidence type="ECO:0000313" key="1">
    <source>
        <dbReference type="EMBL" id="BAU73525.1"/>
    </source>
</evidence>